<feature type="compositionally biased region" description="Basic and acidic residues" evidence="1">
    <location>
        <begin position="84"/>
        <end position="95"/>
    </location>
</feature>
<dbReference type="GO" id="GO:0005634">
    <property type="term" value="C:nucleus"/>
    <property type="evidence" value="ECO:0007669"/>
    <property type="project" value="TreeGrafter"/>
</dbReference>
<sequence>MSCSVQIKTRNTVKSKKVNNVIHRTTSETIRLGDADLLSNSSRQLTRVLSPPPLKQSSCSFQVTAVSVTQRPDCGDDSADDLDESHTDDISRVTDNETPSYSEDTCSRDAEDYIGLCSALCSVTVIPPSSQYGLAMMPLSTSPISNDNTTDLNKASEESDIVFITSESKRLSSPNIEVKTSRFPGTRFKVVKVETSTPFRRGRWWCMDYLDESPYAPKNAFTYKSSGGLEICSELQYTMTATTLQSQNSVEFGTNLSSTDITKSTSPKMICSVSELHSSYFPHSQKEKFPDHASIPHSNLKTKNGAVTVSNAYCKPCEKILSNATKQDFLKSENLKFNLDSLMGLSLVDIIHNSLHQDFKTSPRFNECEAGKSDSLNENKPCNSAPPCHKTETVSSYLAWELFTQTPLKTSSTHNGCILKKAPLHTIEVERNDIHTEALSEVSTVKFSIKRQNPAPPQSVTTSINKDSVPITTQANTSSTHKVFLASSTDGSAENSVGVIDDSSVLSTFPIMSSPFSIFDDIGILATRAIFDNLANS</sequence>
<dbReference type="GO" id="GO:0008284">
    <property type="term" value="P:positive regulation of cell population proliferation"/>
    <property type="evidence" value="ECO:0007669"/>
    <property type="project" value="TreeGrafter"/>
</dbReference>
<dbReference type="GO" id="GO:0005829">
    <property type="term" value="C:cytosol"/>
    <property type="evidence" value="ECO:0007669"/>
    <property type="project" value="TreeGrafter"/>
</dbReference>
<evidence type="ECO:0000256" key="1">
    <source>
        <dbReference type="SAM" id="MobiDB-lite"/>
    </source>
</evidence>
<feature type="region of interest" description="Disordered" evidence="1">
    <location>
        <begin position="72"/>
        <end position="104"/>
    </location>
</feature>
<organism evidence="2">
    <name type="scientific">Photinus pyralis</name>
    <name type="common">Common eastern firefly</name>
    <name type="synonym">Lampyris pyralis</name>
    <dbReference type="NCBI Taxonomy" id="7054"/>
    <lineage>
        <taxon>Eukaryota</taxon>
        <taxon>Metazoa</taxon>
        <taxon>Ecdysozoa</taxon>
        <taxon>Arthropoda</taxon>
        <taxon>Hexapoda</taxon>
        <taxon>Insecta</taxon>
        <taxon>Pterygota</taxon>
        <taxon>Neoptera</taxon>
        <taxon>Endopterygota</taxon>
        <taxon>Coleoptera</taxon>
        <taxon>Polyphaga</taxon>
        <taxon>Elateriformia</taxon>
        <taxon>Elateroidea</taxon>
        <taxon>Lampyridae</taxon>
        <taxon>Lampyrinae</taxon>
        <taxon>Photinus</taxon>
    </lineage>
</organism>
<dbReference type="AlphaFoldDB" id="A0A1Y1MC06"/>
<protein>
    <submittedName>
        <fullName evidence="2">Uncharacterized protein</fullName>
    </submittedName>
</protein>
<dbReference type="EMBL" id="GEZM01035555">
    <property type="protein sequence ID" value="JAV83183.1"/>
    <property type="molecule type" value="Transcribed_RNA"/>
</dbReference>
<dbReference type="GO" id="GO:0043066">
    <property type="term" value="P:negative regulation of apoptotic process"/>
    <property type="evidence" value="ECO:0007669"/>
    <property type="project" value="TreeGrafter"/>
</dbReference>
<accession>A0A1Y1MC06</accession>
<name>A0A1Y1MC06_PHOPY</name>
<reference evidence="2" key="1">
    <citation type="journal article" date="2016" name="Sci. Rep.">
        <title>Molecular characterization of firefly nuptial gifts: a multi-omics approach sheds light on postcopulatory sexual selection.</title>
        <authorList>
            <person name="Al-Wathiqui N."/>
            <person name="Fallon T.R."/>
            <person name="South A."/>
            <person name="Weng J.K."/>
            <person name="Lewis S.M."/>
        </authorList>
    </citation>
    <scope>NUCLEOTIDE SEQUENCE</scope>
</reference>
<dbReference type="PANTHER" id="PTHR46745">
    <property type="entry name" value="TSC22 DOMAIN FAMILY PROTEIN 1"/>
    <property type="match status" value="1"/>
</dbReference>
<evidence type="ECO:0000313" key="2">
    <source>
        <dbReference type="EMBL" id="JAV83183.1"/>
    </source>
</evidence>
<proteinExistence type="predicted"/>
<dbReference type="PANTHER" id="PTHR46745:SF1">
    <property type="entry name" value="TSC22 DOMAIN FAMILY PROTEIN 1"/>
    <property type="match status" value="1"/>
</dbReference>